<accession>A0AAN7D2G8</accession>
<comment type="caution">
    <text evidence="1">The sequence shown here is derived from an EMBL/GenBank/DDBJ whole genome shotgun (WGS) entry which is preliminary data.</text>
</comment>
<gene>
    <name evidence="1" type="ORF">ATC70_007723</name>
</gene>
<evidence type="ECO:0000313" key="2">
    <source>
        <dbReference type="Proteomes" id="UP001304243"/>
    </source>
</evidence>
<protein>
    <submittedName>
        <fullName evidence="1">Uncharacterized protein</fullName>
    </submittedName>
</protein>
<evidence type="ECO:0000313" key="1">
    <source>
        <dbReference type="EMBL" id="KAK4509372.1"/>
    </source>
</evidence>
<dbReference type="RefSeq" id="XP_064676038.1">
    <property type="nucleotide sequence ID" value="XM_064826981.1"/>
</dbReference>
<dbReference type="EMBL" id="JASEJX010000039">
    <property type="protein sequence ID" value="KAK4509372.1"/>
    <property type="molecule type" value="Genomic_DNA"/>
</dbReference>
<proteinExistence type="predicted"/>
<reference evidence="1 2" key="1">
    <citation type="submission" date="2022-11" db="EMBL/GenBank/DDBJ databases">
        <title>Mucor velutinosus strain NIH1002 WGS.</title>
        <authorList>
            <person name="Subramanian P."/>
            <person name="Mullikin J.C."/>
            <person name="Segre J.A."/>
            <person name="Zelazny A.M."/>
        </authorList>
    </citation>
    <scope>NUCLEOTIDE SEQUENCE [LARGE SCALE GENOMIC DNA]</scope>
    <source>
        <strain evidence="1 2">NIH1002</strain>
    </source>
</reference>
<sequence length="166" mass="18693">MLTIHLSLVSGTGRDRDFVAWVAQDVDRNSGLTTLKVRFGKVYDIRLMDYLTHKYPNLETIVVERMPQDVWKTYNTAELVLDMDEIPALLKKMETVHTYALQCIISEIEATQLLPLLKLCGYNACFGRQRAVNSFTTKELHVSSGHAIIASEICGAVKIPATLYMA</sequence>
<dbReference type="AlphaFoldDB" id="A0AAN7D2G8"/>
<dbReference type="GeneID" id="89951409"/>
<organism evidence="1 2">
    <name type="scientific">Mucor velutinosus</name>
    <dbReference type="NCBI Taxonomy" id="708070"/>
    <lineage>
        <taxon>Eukaryota</taxon>
        <taxon>Fungi</taxon>
        <taxon>Fungi incertae sedis</taxon>
        <taxon>Mucoromycota</taxon>
        <taxon>Mucoromycotina</taxon>
        <taxon>Mucoromycetes</taxon>
        <taxon>Mucorales</taxon>
        <taxon>Mucorineae</taxon>
        <taxon>Mucoraceae</taxon>
        <taxon>Mucor</taxon>
    </lineage>
</organism>
<keyword evidence="2" id="KW-1185">Reference proteome</keyword>
<name>A0AAN7D2G8_9FUNG</name>
<dbReference type="Proteomes" id="UP001304243">
    <property type="component" value="Unassembled WGS sequence"/>
</dbReference>